<evidence type="ECO:0000256" key="5">
    <source>
        <dbReference type="ARBA" id="ARBA00012211"/>
    </source>
</evidence>
<feature type="domain" description="Mur ligase central" evidence="22">
    <location>
        <begin position="120"/>
        <end position="300"/>
    </location>
</feature>
<dbReference type="GO" id="GO:0008763">
    <property type="term" value="F:UDP-N-acetylmuramate-L-alanine ligase activity"/>
    <property type="evidence" value="ECO:0007669"/>
    <property type="project" value="UniProtKB-UniRule"/>
</dbReference>
<comment type="similarity">
    <text evidence="4 19">Belongs to the MurCDEF family.</text>
</comment>
<dbReference type="FunFam" id="3.40.1190.10:FF:000001">
    <property type="entry name" value="UDP-N-acetylmuramate--L-alanine ligase"/>
    <property type="match status" value="1"/>
</dbReference>
<dbReference type="InterPro" id="IPR004101">
    <property type="entry name" value="Mur_ligase_C"/>
</dbReference>
<evidence type="ECO:0000256" key="11">
    <source>
        <dbReference type="ARBA" id="ARBA00022840"/>
    </source>
</evidence>
<comment type="subcellular location">
    <subcellularLocation>
        <location evidence="2 19">Cytoplasm</location>
    </subcellularLocation>
</comment>
<organism evidence="23 24">
    <name type="scientific">Saliniradius amylolyticus</name>
    <dbReference type="NCBI Taxonomy" id="2183582"/>
    <lineage>
        <taxon>Bacteria</taxon>
        <taxon>Pseudomonadati</taxon>
        <taxon>Pseudomonadota</taxon>
        <taxon>Gammaproteobacteria</taxon>
        <taxon>Alteromonadales</taxon>
        <taxon>Alteromonadaceae</taxon>
        <taxon>Saliniradius</taxon>
    </lineage>
</organism>
<dbReference type="GO" id="GO:0051301">
    <property type="term" value="P:cell division"/>
    <property type="evidence" value="ECO:0007669"/>
    <property type="project" value="UniProtKB-KW"/>
</dbReference>
<evidence type="ECO:0000256" key="16">
    <source>
        <dbReference type="ARBA" id="ARBA00047833"/>
    </source>
</evidence>
<evidence type="ECO:0000256" key="15">
    <source>
        <dbReference type="ARBA" id="ARBA00023316"/>
    </source>
</evidence>
<proteinExistence type="inferred from homology"/>
<evidence type="ECO:0000256" key="18">
    <source>
        <dbReference type="ARBA" id="ARBA00079022"/>
    </source>
</evidence>
<evidence type="ECO:0000256" key="9">
    <source>
        <dbReference type="ARBA" id="ARBA00022618"/>
    </source>
</evidence>
<name>A0A2S2E5J0_9ALTE</name>
<keyword evidence="14 19" id="KW-0131">Cell cycle</keyword>
<gene>
    <name evidence="19 23" type="primary">murC</name>
    <name evidence="23" type="ORF">HMF8227_02469</name>
</gene>
<dbReference type="FunFam" id="3.40.50.720:FF:000046">
    <property type="entry name" value="UDP-N-acetylmuramate--L-alanine ligase"/>
    <property type="match status" value="1"/>
</dbReference>
<comment type="pathway">
    <text evidence="17">Glycan biosynthesis.</text>
</comment>
<dbReference type="PANTHER" id="PTHR43445:SF3">
    <property type="entry name" value="UDP-N-ACETYLMURAMATE--L-ALANINE LIGASE"/>
    <property type="match status" value="1"/>
</dbReference>
<evidence type="ECO:0000259" key="22">
    <source>
        <dbReference type="Pfam" id="PF08245"/>
    </source>
</evidence>
<dbReference type="GO" id="GO:0008360">
    <property type="term" value="P:regulation of cell shape"/>
    <property type="evidence" value="ECO:0007669"/>
    <property type="project" value="UniProtKB-KW"/>
</dbReference>
<dbReference type="AlphaFoldDB" id="A0A2S2E5J0"/>
<dbReference type="Pfam" id="PF01225">
    <property type="entry name" value="Mur_ligase"/>
    <property type="match status" value="1"/>
</dbReference>
<evidence type="ECO:0000256" key="2">
    <source>
        <dbReference type="ARBA" id="ARBA00004496"/>
    </source>
</evidence>
<dbReference type="InterPro" id="IPR005758">
    <property type="entry name" value="UDP-N-AcMur_Ala_ligase_MurC"/>
</dbReference>
<comment type="catalytic activity">
    <reaction evidence="16 19">
        <text>UDP-N-acetyl-alpha-D-muramate + L-alanine + ATP = UDP-N-acetyl-alpha-D-muramoyl-L-alanine + ADP + phosphate + H(+)</text>
        <dbReference type="Rhea" id="RHEA:23372"/>
        <dbReference type="ChEBI" id="CHEBI:15378"/>
        <dbReference type="ChEBI" id="CHEBI:30616"/>
        <dbReference type="ChEBI" id="CHEBI:43474"/>
        <dbReference type="ChEBI" id="CHEBI:57972"/>
        <dbReference type="ChEBI" id="CHEBI:70757"/>
        <dbReference type="ChEBI" id="CHEBI:83898"/>
        <dbReference type="ChEBI" id="CHEBI:456216"/>
        <dbReference type="EC" id="6.3.2.8"/>
    </reaction>
</comment>
<evidence type="ECO:0000313" key="24">
    <source>
        <dbReference type="Proteomes" id="UP000245728"/>
    </source>
</evidence>
<evidence type="ECO:0000256" key="19">
    <source>
        <dbReference type="HAMAP-Rule" id="MF_00046"/>
    </source>
</evidence>
<dbReference type="PANTHER" id="PTHR43445">
    <property type="entry name" value="UDP-N-ACETYLMURAMATE--L-ALANINE LIGASE-RELATED"/>
    <property type="match status" value="1"/>
</dbReference>
<dbReference type="InterPro" id="IPR050061">
    <property type="entry name" value="MurCDEF_pg_biosynth"/>
</dbReference>
<dbReference type="Pfam" id="PF08245">
    <property type="entry name" value="Mur_ligase_M"/>
    <property type="match status" value="1"/>
</dbReference>
<keyword evidence="10 19" id="KW-0547">Nucleotide-binding</keyword>
<keyword evidence="15 19" id="KW-0961">Cell wall biogenesis/degradation</keyword>
<keyword evidence="24" id="KW-1185">Reference proteome</keyword>
<feature type="binding site" evidence="19">
    <location>
        <begin position="122"/>
        <end position="128"/>
    </location>
    <ligand>
        <name>ATP</name>
        <dbReference type="ChEBI" id="CHEBI:30616"/>
    </ligand>
</feature>
<keyword evidence="9 19" id="KW-0132">Cell division</keyword>
<evidence type="ECO:0000256" key="3">
    <source>
        <dbReference type="ARBA" id="ARBA00004752"/>
    </source>
</evidence>
<evidence type="ECO:0000256" key="8">
    <source>
        <dbReference type="ARBA" id="ARBA00022598"/>
    </source>
</evidence>
<evidence type="ECO:0000259" key="21">
    <source>
        <dbReference type="Pfam" id="PF02875"/>
    </source>
</evidence>
<feature type="domain" description="Mur ligase N-terminal catalytic" evidence="20">
    <location>
        <begin position="17"/>
        <end position="115"/>
    </location>
</feature>
<evidence type="ECO:0000256" key="10">
    <source>
        <dbReference type="ARBA" id="ARBA00022741"/>
    </source>
</evidence>
<keyword evidence="12 19" id="KW-0133">Cell shape</keyword>
<comment type="pathway">
    <text evidence="3 19">Cell wall biogenesis; peptidoglycan biosynthesis.</text>
</comment>
<dbReference type="GO" id="GO:0005737">
    <property type="term" value="C:cytoplasm"/>
    <property type="evidence" value="ECO:0007669"/>
    <property type="project" value="UniProtKB-SubCell"/>
</dbReference>
<evidence type="ECO:0000256" key="4">
    <source>
        <dbReference type="ARBA" id="ARBA00010416"/>
    </source>
</evidence>
<dbReference type="GO" id="GO:0009252">
    <property type="term" value="P:peptidoglycan biosynthetic process"/>
    <property type="evidence" value="ECO:0007669"/>
    <property type="project" value="UniProtKB-UniRule"/>
</dbReference>
<dbReference type="Proteomes" id="UP000245728">
    <property type="component" value="Chromosome"/>
</dbReference>
<dbReference type="EC" id="6.3.2.8" evidence="5 19"/>
<dbReference type="UniPathway" id="UPA00219"/>
<keyword evidence="13 19" id="KW-0573">Peptidoglycan synthesis</keyword>
<dbReference type="GO" id="GO:0005524">
    <property type="term" value="F:ATP binding"/>
    <property type="evidence" value="ECO:0007669"/>
    <property type="project" value="UniProtKB-UniRule"/>
</dbReference>
<dbReference type="InterPro" id="IPR013221">
    <property type="entry name" value="Mur_ligase_cen"/>
</dbReference>
<feature type="domain" description="Mur ligase C-terminal" evidence="21">
    <location>
        <begin position="322"/>
        <end position="457"/>
    </location>
</feature>
<evidence type="ECO:0000256" key="1">
    <source>
        <dbReference type="ARBA" id="ARBA00003921"/>
    </source>
</evidence>
<keyword evidence="8 19" id="KW-0436">Ligase</keyword>
<evidence type="ECO:0000256" key="17">
    <source>
        <dbReference type="ARBA" id="ARBA00060592"/>
    </source>
</evidence>
<evidence type="ECO:0000256" key="12">
    <source>
        <dbReference type="ARBA" id="ARBA00022960"/>
    </source>
</evidence>
<dbReference type="EMBL" id="CP029347">
    <property type="protein sequence ID" value="AWL12921.1"/>
    <property type="molecule type" value="Genomic_DNA"/>
</dbReference>
<dbReference type="InterPro" id="IPR036615">
    <property type="entry name" value="Mur_ligase_C_dom_sf"/>
</dbReference>
<evidence type="ECO:0000256" key="6">
    <source>
        <dbReference type="ARBA" id="ARBA00021749"/>
    </source>
</evidence>
<sequence length="483" mass="52683">MTTASAYKVPEMRRIKRIHFIGIGGAGMGGIAEVLLNEGYQVSGSDIQTNAMTQRLNDLGAEVFIGHQQSNVEKVNVVVVSSAIDPTNPEIIAARDKRIPVIRRAEMLAELMRFRHGIAVAGTHGKTTTTSLLATIFAEGGQDPTFVIGGLLNSAGTNARLGKSRYLIAEADESDASFLHLQPMMAIVTNIEADHMDTYEGDYQRMEDTYVDFLHNLPFYGLAVLCADDPGVQKLLPRLGRQYMTYGFSEGVDVRGINVSHNFNQSRFTVVLKSGHSFEVTLNLPGKHNVLNALAAIAVALEEGIEPDAIASALNAFEGIGRRFECLGEFDTGKGKAILVDDYGHHPTEVAATIATARANWPDRRLVMAYQPHRYSRTRDLYEDFVKVLSGVDMLLLLEVYPAGEEPIEGVDSKALCRSIRQRGQIEPIYVAGPDELPGVLAEVIDDQDLVMTQGAGNIGKLARQLQSMQLDIETMKGSGGQH</sequence>
<dbReference type="RefSeq" id="WP_109340450.1">
    <property type="nucleotide sequence ID" value="NZ_CP029347.1"/>
</dbReference>
<accession>A0A2S2E5J0</accession>
<dbReference type="SUPFAM" id="SSF53623">
    <property type="entry name" value="MurD-like peptide ligases, catalytic domain"/>
    <property type="match status" value="1"/>
</dbReference>
<evidence type="ECO:0000256" key="13">
    <source>
        <dbReference type="ARBA" id="ARBA00022984"/>
    </source>
</evidence>
<dbReference type="Gene3D" id="3.40.50.720">
    <property type="entry name" value="NAD(P)-binding Rossmann-like Domain"/>
    <property type="match status" value="1"/>
</dbReference>
<dbReference type="OrthoDB" id="9804126at2"/>
<dbReference type="Gene3D" id="3.90.190.20">
    <property type="entry name" value="Mur ligase, C-terminal domain"/>
    <property type="match status" value="1"/>
</dbReference>
<protein>
    <recommendedName>
        <fullName evidence="6 19">UDP-N-acetylmuramate--L-alanine ligase</fullName>
        <ecNumber evidence="5 19">6.3.2.8</ecNumber>
    </recommendedName>
    <alternativeName>
        <fullName evidence="18 19">UDP-N-acetylmuramoyl-L-alanine synthetase</fullName>
    </alternativeName>
</protein>
<evidence type="ECO:0000256" key="14">
    <source>
        <dbReference type="ARBA" id="ARBA00023306"/>
    </source>
</evidence>
<dbReference type="Gene3D" id="3.40.1190.10">
    <property type="entry name" value="Mur-like, catalytic domain"/>
    <property type="match status" value="1"/>
</dbReference>
<dbReference type="KEGG" id="salh:HMF8227_02469"/>
<reference evidence="23 24" key="1">
    <citation type="submission" date="2018-05" db="EMBL/GenBank/DDBJ databases">
        <title>Salinimonas sp. HMF8227 Genome sequencing and assembly.</title>
        <authorList>
            <person name="Kang H."/>
            <person name="Kang J."/>
            <person name="Cha I."/>
            <person name="Kim H."/>
            <person name="Joh K."/>
        </authorList>
    </citation>
    <scope>NUCLEOTIDE SEQUENCE [LARGE SCALE GENOMIC DNA]</scope>
    <source>
        <strain evidence="23 24">HMF8227</strain>
    </source>
</reference>
<dbReference type="InterPro" id="IPR036565">
    <property type="entry name" value="Mur-like_cat_sf"/>
</dbReference>
<dbReference type="GO" id="GO:0071555">
    <property type="term" value="P:cell wall organization"/>
    <property type="evidence" value="ECO:0007669"/>
    <property type="project" value="UniProtKB-KW"/>
</dbReference>
<dbReference type="Pfam" id="PF02875">
    <property type="entry name" value="Mur_ligase_C"/>
    <property type="match status" value="1"/>
</dbReference>
<dbReference type="SUPFAM" id="SSF51984">
    <property type="entry name" value="MurCD N-terminal domain"/>
    <property type="match status" value="1"/>
</dbReference>
<dbReference type="NCBIfam" id="TIGR01082">
    <property type="entry name" value="murC"/>
    <property type="match status" value="1"/>
</dbReference>
<evidence type="ECO:0000256" key="7">
    <source>
        <dbReference type="ARBA" id="ARBA00022490"/>
    </source>
</evidence>
<keyword evidence="7 19" id="KW-0963">Cytoplasm</keyword>
<dbReference type="InterPro" id="IPR000713">
    <property type="entry name" value="Mur_ligase_N"/>
</dbReference>
<dbReference type="SUPFAM" id="SSF53244">
    <property type="entry name" value="MurD-like peptide ligases, peptide-binding domain"/>
    <property type="match status" value="1"/>
</dbReference>
<dbReference type="HAMAP" id="MF_00046">
    <property type="entry name" value="MurC"/>
    <property type="match status" value="1"/>
</dbReference>
<comment type="function">
    <text evidence="1 19">Cell wall formation.</text>
</comment>
<evidence type="ECO:0000259" key="20">
    <source>
        <dbReference type="Pfam" id="PF01225"/>
    </source>
</evidence>
<evidence type="ECO:0000313" key="23">
    <source>
        <dbReference type="EMBL" id="AWL12921.1"/>
    </source>
</evidence>
<keyword evidence="11 19" id="KW-0067">ATP-binding</keyword>